<reference evidence="5" key="1">
    <citation type="submission" date="2014-12" db="EMBL/GenBank/DDBJ databases">
        <title>Genome Sequence of Valsa Canker Pathogens Uncovers a Specific Adaption of Colonization on Woody Bark.</title>
        <authorList>
            <person name="Yin Z."/>
            <person name="Liu H."/>
            <person name="Gao X."/>
            <person name="Li Z."/>
            <person name="Song N."/>
            <person name="Ke X."/>
            <person name="Dai Q."/>
            <person name="Wu Y."/>
            <person name="Sun Y."/>
            <person name="Xu J.-R."/>
            <person name="Kang Z.K."/>
            <person name="Wang L."/>
            <person name="Huang L."/>
        </authorList>
    </citation>
    <scope>NUCLEOTIDE SEQUENCE [LARGE SCALE GENOMIC DNA]</scope>
    <source>
        <strain evidence="5">SXYL134</strain>
    </source>
</reference>
<feature type="chain" id="PRO_5008266185" evidence="2">
    <location>
        <begin position="20"/>
        <end position="148"/>
    </location>
</feature>
<dbReference type="OrthoDB" id="623670at2759"/>
<evidence type="ECO:0000256" key="1">
    <source>
        <dbReference type="ARBA" id="ARBA00022729"/>
    </source>
</evidence>
<dbReference type="InterPro" id="IPR036908">
    <property type="entry name" value="RlpA-like_sf"/>
</dbReference>
<dbReference type="Gene3D" id="2.40.40.10">
    <property type="entry name" value="RlpA-like domain"/>
    <property type="match status" value="1"/>
</dbReference>
<dbReference type="Proteomes" id="UP000078576">
    <property type="component" value="Unassembled WGS sequence"/>
</dbReference>
<evidence type="ECO:0000256" key="2">
    <source>
        <dbReference type="SAM" id="SignalP"/>
    </source>
</evidence>
<feature type="signal peptide" evidence="2">
    <location>
        <begin position="1"/>
        <end position="19"/>
    </location>
</feature>
<dbReference type="AlphaFoldDB" id="A0A194V5X9"/>
<dbReference type="PANTHER" id="PTHR31836:SF28">
    <property type="entry name" value="SRCR DOMAIN-CONTAINING PROTEIN-RELATED"/>
    <property type="match status" value="1"/>
</dbReference>
<feature type="domain" description="Barwin" evidence="3">
    <location>
        <begin position="41"/>
        <end position="139"/>
    </location>
</feature>
<dbReference type="GO" id="GO:0042742">
    <property type="term" value="P:defense response to bacterium"/>
    <property type="evidence" value="ECO:0007669"/>
    <property type="project" value="InterPro"/>
</dbReference>
<dbReference type="PANTHER" id="PTHR31836">
    <property type="match status" value="1"/>
</dbReference>
<dbReference type="STRING" id="694573.A0A194V5X9"/>
<evidence type="ECO:0000259" key="3">
    <source>
        <dbReference type="Pfam" id="PF00967"/>
    </source>
</evidence>
<protein>
    <submittedName>
        <fullName evidence="4">Papain inhibitor</fullName>
    </submittedName>
</protein>
<evidence type="ECO:0000313" key="4">
    <source>
        <dbReference type="EMBL" id="KUI59365.1"/>
    </source>
</evidence>
<sequence length="148" mass="15490">MLSLQNLLTFSLALAPALAISIPRQDNGTSAMPNPDSTQTYTGQITYYNTGGGLGACGTTLSDSEAICALSESLYDQYTQNGNPNDNSLCGKQIQITMESGETATVTVADRCTGCAPTDIDLTPTIFQQLVPAGLGVGRTSATWKWAS</sequence>
<dbReference type="Pfam" id="PF00967">
    <property type="entry name" value="Barwin"/>
    <property type="match status" value="1"/>
</dbReference>
<name>A0A194V5X9_CYTMA</name>
<dbReference type="SUPFAM" id="SSF50685">
    <property type="entry name" value="Barwin-like endoglucanases"/>
    <property type="match status" value="1"/>
</dbReference>
<gene>
    <name evidence="4" type="ORF">VP1G_06615</name>
</gene>
<dbReference type="GO" id="GO:0050832">
    <property type="term" value="P:defense response to fungus"/>
    <property type="evidence" value="ECO:0007669"/>
    <property type="project" value="InterPro"/>
</dbReference>
<evidence type="ECO:0000313" key="5">
    <source>
        <dbReference type="Proteomes" id="UP000078576"/>
    </source>
</evidence>
<keyword evidence="5" id="KW-1185">Reference proteome</keyword>
<keyword evidence="1 2" id="KW-0732">Signal</keyword>
<dbReference type="CDD" id="cd22191">
    <property type="entry name" value="DPBB_RlpA_EXP_N-like"/>
    <property type="match status" value="1"/>
</dbReference>
<dbReference type="InterPro" id="IPR001153">
    <property type="entry name" value="Barwin_dom"/>
</dbReference>
<dbReference type="EMBL" id="KN714729">
    <property type="protein sequence ID" value="KUI59365.1"/>
    <property type="molecule type" value="Genomic_DNA"/>
</dbReference>
<accession>A0A194V5X9</accession>
<proteinExistence type="predicted"/>
<organism evidence="4 5">
    <name type="scientific">Cytospora mali</name>
    <name type="common">Apple Valsa canker fungus</name>
    <name type="synonym">Valsa mali</name>
    <dbReference type="NCBI Taxonomy" id="578113"/>
    <lineage>
        <taxon>Eukaryota</taxon>
        <taxon>Fungi</taxon>
        <taxon>Dikarya</taxon>
        <taxon>Ascomycota</taxon>
        <taxon>Pezizomycotina</taxon>
        <taxon>Sordariomycetes</taxon>
        <taxon>Sordariomycetidae</taxon>
        <taxon>Diaporthales</taxon>
        <taxon>Cytosporaceae</taxon>
        <taxon>Cytospora</taxon>
    </lineage>
</organism>
<dbReference type="InterPro" id="IPR051477">
    <property type="entry name" value="Expansin_CellWall"/>
</dbReference>